<name>A0ABS1KSJ7_9BACT</name>
<reference evidence="3 4" key="1">
    <citation type="submission" date="2021-01" db="EMBL/GenBank/DDBJ databases">
        <title>Chryseolinea sp. Jin1 Genome sequencing and assembly.</title>
        <authorList>
            <person name="Kim I."/>
        </authorList>
    </citation>
    <scope>NUCLEOTIDE SEQUENCE [LARGE SCALE GENOMIC DNA]</scope>
    <source>
        <strain evidence="3 4">Jin1</strain>
    </source>
</reference>
<keyword evidence="1" id="KW-1133">Transmembrane helix</keyword>
<sequence length="81" mass="8849">MKKFISSLLSLILALASLSAYAQTGATDVPMADGLRAEGKIYVVVAIILIVLAGLITYLFTMDRKVKKLKNLLADKNHRTK</sequence>
<keyword evidence="2" id="KW-0732">Signal</keyword>
<dbReference type="EMBL" id="JAERRB010000004">
    <property type="protein sequence ID" value="MBL0742197.1"/>
    <property type="molecule type" value="Genomic_DNA"/>
</dbReference>
<evidence type="ECO:0000313" key="3">
    <source>
        <dbReference type="EMBL" id="MBL0742197.1"/>
    </source>
</evidence>
<gene>
    <name evidence="3" type="ORF">JI741_13290</name>
</gene>
<feature type="chain" id="PRO_5046975228" evidence="2">
    <location>
        <begin position="23"/>
        <end position="81"/>
    </location>
</feature>
<evidence type="ECO:0000256" key="2">
    <source>
        <dbReference type="SAM" id="SignalP"/>
    </source>
</evidence>
<comment type="caution">
    <text evidence="3">The sequence shown here is derived from an EMBL/GenBank/DDBJ whole genome shotgun (WGS) entry which is preliminary data.</text>
</comment>
<keyword evidence="4" id="KW-1185">Reference proteome</keyword>
<dbReference type="RefSeq" id="WP_202010176.1">
    <property type="nucleotide sequence ID" value="NZ_JAERRB010000004.1"/>
</dbReference>
<feature type="signal peptide" evidence="2">
    <location>
        <begin position="1"/>
        <end position="22"/>
    </location>
</feature>
<evidence type="ECO:0000256" key="1">
    <source>
        <dbReference type="SAM" id="Phobius"/>
    </source>
</evidence>
<keyword evidence="1" id="KW-0812">Transmembrane</keyword>
<feature type="transmembrane region" description="Helical" evidence="1">
    <location>
        <begin position="41"/>
        <end position="60"/>
    </location>
</feature>
<protein>
    <submittedName>
        <fullName evidence="3">CcmD family protein</fullName>
    </submittedName>
</protein>
<dbReference type="Pfam" id="PF20077">
    <property type="entry name" value="CcmD_alt"/>
    <property type="match status" value="1"/>
</dbReference>
<accession>A0ABS1KSJ7</accession>
<dbReference type="Proteomes" id="UP000613030">
    <property type="component" value="Unassembled WGS sequence"/>
</dbReference>
<keyword evidence="1" id="KW-0472">Membrane</keyword>
<evidence type="ECO:0000313" key="4">
    <source>
        <dbReference type="Proteomes" id="UP000613030"/>
    </source>
</evidence>
<proteinExistence type="predicted"/>
<organism evidence="3 4">
    <name type="scientific">Chryseolinea lacunae</name>
    <dbReference type="NCBI Taxonomy" id="2801331"/>
    <lineage>
        <taxon>Bacteria</taxon>
        <taxon>Pseudomonadati</taxon>
        <taxon>Bacteroidota</taxon>
        <taxon>Cytophagia</taxon>
        <taxon>Cytophagales</taxon>
        <taxon>Fulvivirgaceae</taxon>
        <taxon>Chryseolinea</taxon>
    </lineage>
</organism>